<feature type="domain" description="Cytochrome c" evidence="5">
    <location>
        <begin position="119"/>
        <end position="201"/>
    </location>
</feature>
<evidence type="ECO:0000256" key="3">
    <source>
        <dbReference type="ARBA" id="ARBA00023004"/>
    </source>
</evidence>
<keyword evidence="2 4" id="KW-0479">Metal-binding</keyword>
<dbReference type="AlphaFoldDB" id="A0A0P8DUQ4"/>
<evidence type="ECO:0000313" key="7">
    <source>
        <dbReference type="Proteomes" id="UP000050360"/>
    </source>
</evidence>
<dbReference type="Gene3D" id="1.10.760.10">
    <property type="entry name" value="Cytochrome c-like domain"/>
    <property type="match status" value="2"/>
</dbReference>
<keyword evidence="1 4" id="KW-0349">Heme</keyword>
<feature type="domain" description="Cytochrome c" evidence="5">
    <location>
        <begin position="34"/>
        <end position="115"/>
    </location>
</feature>
<evidence type="ECO:0000256" key="2">
    <source>
        <dbReference type="ARBA" id="ARBA00022723"/>
    </source>
</evidence>
<accession>A0A0P8DUQ4</accession>
<dbReference type="Pfam" id="PF13442">
    <property type="entry name" value="Cytochrome_CBB3"/>
    <property type="match status" value="1"/>
</dbReference>
<dbReference type="GO" id="GO:0020037">
    <property type="term" value="F:heme binding"/>
    <property type="evidence" value="ECO:0007669"/>
    <property type="project" value="InterPro"/>
</dbReference>
<comment type="caution">
    <text evidence="6">The sequence shown here is derived from an EMBL/GenBank/DDBJ whole genome shotgun (WGS) entry which is preliminary data.</text>
</comment>
<dbReference type="InterPro" id="IPR036909">
    <property type="entry name" value="Cyt_c-like_dom_sf"/>
</dbReference>
<gene>
    <name evidence="6" type="primary">petJ</name>
    <name evidence="6" type="ORF">MPEBLZ_04301</name>
</gene>
<dbReference type="InterPro" id="IPR009056">
    <property type="entry name" value="Cyt_c-like_dom"/>
</dbReference>
<reference evidence="6 7" key="1">
    <citation type="submission" date="2015-09" db="EMBL/GenBank/DDBJ databases">
        <title>A metagenomics-based metabolic model of nitrate-dependent anaerobic oxidation of methane by Methanoperedens-like archaea.</title>
        <authorList>
            <person name="Arshad A."/>
            <person name="Speth D.R."/>
            <person name="De Graaf R.M."/>
            <person name="Op Den Camp H.J."/>
            <person name="Jetten M.S."/>
            <person name="Welte C.U."/>
        </authorList>
    </citation>
    <scope>NUCLEOTIDE SEQUENCE [LARGE SCALE GENOMIC DNA]</scope>
</reference>
<dbReference type="InterPro" id="IPR051459">
    <property type="entry name" value="Cytochrome_c-type_DH"/>
</dbReference>
<proteinExistence type="predicted"/>
<sequence length="246" mass="27264">MSSINRKVYFILISLCIIISSATAVAIDYPDERPSIESGKKIYLSNCAGCHGEKGDGSTFSGASNFTNSEKMIISNSSIFYDKITNGIPGTAMPSFSKLPKKDRWDVIAYIWTFWIDKQSAENGKKIYEKDCAGCHSMLGDGYGLPEAFDFTNLSQTASKQPSVFFDRLTQGIPGTAMRPYKSDLTENERWDAVKYLFTFQFSDYQLTVPQLTVPQTTLPQTTPAPTKPQYPGKEWYNTAGGGAII</sequence>
<dbReference type="GO" id="GO:0046872">
    <property type="term" value="F:metal ion binding"/>
    <property type="evidence" value="ECO:0007669"/>
    <property type="project" value="UniProtKB-KW"/>
</dbReference>
<protein>
    <submittedName>
        <fullName evidence="6">Cytochrome c6</fullName>
    </submittedName>
</protein>
<evidence type="ECO:0000259" key="5">
    <source>
        <dbReference type="PROSITE" id="PS51007"/>
    </source>
</evidence>
<dbReference type="SUPFAM" id="SSF46626">
    <property type="entry name" value="Cytochrome c"/>
    <property type="match status" value="2"/>
</dbReference>
<evidence type="ECO:0000256" key="4">
    <source>
        <dbReference type="PROSITE-ProRule" id="PRU00433"/>
    </source>
</evidence>
<dbReference type="PANTHER" id="PTHR35008:SF8">
    <property type="entry name" value="ALCOHOL DEHYDROGENASE CYTOCHROME C SUBUNIT"/>
    <property type="match status" value="1"/>
</dbReference>
<dbReference type="PROSITE" id="PS51007">
    <property type="entry name" value="CYTC"/>
    <property type="match status" value="2"/>
</dbReference>
<feature type="non-terminal residue" evidence="6">
    <location>
        <position position="246"/>
    </location>
</feature>
<dbReference type="EMBL" id="LKCM01000423">
    <property type="protein sequence ID" value="KPQ41151.1"/>
    <property type="molecule type" value="Genomic_DNA"/>
</dbReference>
<keyword evidence="3 4" id="KW-0408">Iron</keyword>
<dbReference type="PANTHER" id="PTHR35008">
    <property type="entry name" value="BLL4482 PROTEIN-RELATED"/>
    <property type="match status" value="1"/>
</dbReference>
<evidence type="ECO:0000313" key="6">
    <source>
        <dbReference type="EMBL" id="KPQ41151.1"/>
    </source>
</evidence>
<dbReference type="Pfam" id="PF00034">
    <property type="entry name" value="Cytochrom_C"/>
    <property type="match status" value="1"/>
</dbReference>
<organism evidence="6 7">
    <name type="scientific">Candidatus Methanoperedens nitratireducens</name>
    <dbReference type="NCBI Taxonomy" id="1392998"/>
    <lineage>
        <taxon>Archaea</taxon>
        <taxon>Methanobacteriati</taxon>
        <taxon>Methanobacteriota</taxon>
        <taxon>Stenosarchaea group</taxon>
        <taxon>Methanomicrobia</taxon>
        <taxon>Methanosarcinales</taxon>
        <taxon>ANME-2 cluster</taxon>
        <taxon>Candidatus Methanoperedentaceae</taxon>
        <taxon>Candidatus Methanoperedens</taxon>
    </lineage>
</organism>
<evidence type="ECO:0000256" key="1">
    <source>
        <dbReference type="ARBA" id="ARBA00022617"/>
    </source>
</evidence>
<dbReference type="GO" id="GO:0009055">
    <property type="term" value="F:electron transfer activity"/>
    <property type="evidence" value="ECO:0007669"/>
    <property type="project" value="InterPro"/>
</dbReference>
<dbReference type="Proteomes" id="UP000050360">
    <property type="component" value="Unassembled WGS sequence"/>
</dbReference>
<name>A0A0P8DUQ4_9EURY</name>